<dbReference type="Proteomes" id="UP000520814">
    <property type="component" value="Unassembled WGS sequence"/>
</dbReference>
<feature type="domain" description="Ice-binding protein C-terminal" evidence="2">
    <location>
        <begin position="173"/>
        <end position="195"/>
    </location>
</feature>
<sequence>MRRYTLPLAAVLVLASSAAHAQNLITNGDFNAGLTGWSNSAGNVSTHTIGGAFGEVVEVGVGDFNTSLFQSFTLAAPSALGISFNLGVYRDTLNGFGVSSGPWIMGISLEDSGATTVWSSTADAFNATQSGIYTPELSISKATTALPAGTYTLRFTSPTGHGWTILDNISVTAAPEPGTLVLLGLGGLCLARRRRPR</sequence>
<feature type="signal peptide" evidence="1">
    <location>
        <begin position="1"/>
        <end position="21"/>
    </location>
</feature>
<dbReference type="Gene3D" id="2.60.120.260">
    <property type="entry name" value="Galactose-binding domain-like"/>
    <property type="match status" value="1"/>
</dbReference>
<organism evidence="3 4">
    <name type="scientific">Armatimonas rosea</name>
    <dbReference type="NCBI Taxonomy" id="685828"/>
    <lineage>
        <taxon>Bacteria</taxon>
        <taxon>Bacillati</taxon>
        <taxon>Armatimonadota</taxon>
        <taxon>Armatimonadia</taxon>
        <taxon>Armatimonadales</taxon>
        <taxon>Armatimonadaceae</taxon>
        <taxon>Armatimonas</taxon>
    </lineage>
</organism>
<name>A0A7W9SMN5_ARMRO</name>
<proteinExistence type="predicted"/>
<dbReference type="AlphaFoldDB" id="A0A7W9SMN5"/>
<feature type="chain" id="PRO_5031231620" description="Ice-binding protein C-terminal domain-containing protein" evidence="1">
    <location>
        <begin position="22"/>
        <end position="197"/>
    </location>
</feature>
<comment type="caution">
    <text evidence="3">The sequence shown here is derived from an EMBL/GenBank/DDBJ whole genome shotgun (WGS) entry which is preliminary data.</text>
</comment>
<gene>
    <name evidence="3" type="ORF">HNQ39_000421</name>
</gene>
<reference evidence="3 4" key="1">
    <citation type="submission" date="2020-08" db="EMBL/GenBank/DDBJ databases">
        <title>Genomic Encyclopedia of Type Strains, Phase IV (KMG-IV): sequencing the most valuable type-strain genomes for metagenomic binning, comparative biology and taxonomic classification.</title>
        <authorList>
            <person name="Goeker M."/>
        </authorList>
    </citation>
    <scope>NUCLEOTIDE SEQUENCE [LARGE SCALE GENOMIC DNA]</scope>
    <source>
        <strain evidence="3 4">DSM 23562</strain>
    </source>
</reference>
<dbReference type="InterPro" id="IPR013424">
    <property type="entry name" value="Ice-binding_C"/>
</dbReference>
<protein>
    <recommendedName>
        <fullName evidence="2">Ice-binding protein C-terminal domain-containing protein</fullName>
    </recommendedName>
</protein>
<keyword evidence="4" id="KW-1185">Reference proteome</keyword>
<dbReference type="NCBIfam" id="TIGR02595">
    <property type="entry name" value="PEP_CTERM"/>
    <property type="match status" value="1"/>
</dbReference>
<evidence type="ECO:0000256" key="1">
    <source>
        <dbReference type="SAM" id="SignalP"/>
    </source>
</evidence>
<keyword evidence="1" id="KW-0732">Signal</keyword>
<evidence type="ECO:0000313" key="4">
    <source>
        <dbReference type="Proteomes" id="UP000520814"/>
    </source>
</evidence>
<dbReference type="Pfam" id="PF07589">
    <property type="entry name" value="PEP-CTERM"/>
    <property type="match status" value="1"/>
</dbReference>
<dbReference type="EMBL" id="JACHGW010000001">
    <property type="protein sequence ID" value="MBB6048659.1"/>
    <property type="molecule type" value="Genomic_DNA"/>
</dbReference>
<evidence type="ECO:0000313" key="3">
    <source>
        <dbReference type="EMBL" id="MBB6048659.1"/>
    </source>
</evidence>
<dbReference type="RefSeq" id="WP_184192295.1">
    <property type="nucleotide sequence ID" value="NZ_JACHGW010000001.1"/>
</dbReference>
<evidence type="ECO:0000259" key="2">
    <source>
        <dbReference type="Pfam" id="PF07589"/>
    </source>
</evidence>
<accession>A0A7W9SMN5</accession>